<dbReference type="EMBL" id="CABDUW010000260">
    <property type="protein sequence ID" value="VTJ64279.1"/>
    <property type="molecule type" value="Genomic_DNA"/>
</dbReference>
<feature type="non-terminal residue" evidence="6">
    <location>
        <position position="1"/>
    </location>
</feature>
<dbReference type="GO" id="GO:0006508">
    <property type="term" value="P:proteolysis"/>
    <property type="evidence" value="ECO:0007669"/>
    <property type="project" value="TreeGrafter"/>
</dbReference>
<dbReference type="SMART" id="SM00209">
    <property type="entry name" value="TSP1"/>
    <property type="match status" value="3"/>
</dbReference>
<keyword evidence="4" id="KW-0677">Repeat</keyword>
<evidence type="ECO:0000256" key="3">
    <source>
        <dbReference type="ARBA" id="ARBA00022729"/>
    </source>
</evidence>
<comment type="subcellular location">
    <subcellularLocation>
        <location evidence="1">Secreted</location>
    </subcellularLocation>
</comment>
<reference evidence="6" key="1">
    <citation type="submission" date="2019-04" db="EMBL/GenBank/DDBJ databases">
        <authorList>
            <person name="Alioto T."/>
            <person name="Alioto T."/>
        </authorList>
    </citation>
    <scope>NUCLEOTIDE SEQUENCE [LARGE SCALE GENOMIC DNA]</scope>
</reference>
<comment type="caution">
    <text evidence="6">The sequence shown here is derived from an EMBL/GenBank/DDBJ whole genome shotgun (WGS) entry which is preliminary data.</text>
</comment>
<keyword evidence="7" id="KW-1185">Reference proteome</keyword>
<dbReference type="InterPro" id="IPR050439">
    <property type="entry name" value="ADAMTS_ADAMTS-like"/>
</dbReference>
<evidence type="ECO:0000313" key="7">
    <source>
        <dbReference type="Proteomes" id="UP000335636"/>
    </source>
</evidence>
<dbReference type="GO" id="GO:0031012">
    <property type="term" value="C:extracellular matrix"/>
    <property type="evidence" value="ECO:0007669"/>
    <property type="project" value="TreeGrafter"/>
</dbReference>
<keyword evidence="3" id="KW-0732">Signal</keyword>
<dbReference type="GO" id="GO:0030198">
    <property type="term" value="P:extracellular matrix organization"/>
    <property type="evidence" value="ECO:0007669"/>
    <property type="project" value="TreeGrafter"/>
</dbReference>
<keyword evidence="5" id="KW-0865">Zymogen</keyword>
<dbReference type="PANTHER" id="PTHR13723">
    <property type="entry name" value="ADAMTS A DISINTEGRIN AND METALLOPROTEASE WITH THROMBOSPONDIN MOTIFS PROTEASE"/>
    <property type="match status" value="1"/>
</dbReference>
<organism evidence="6 7">
    <name type="scientific">Marmota monax</name>
    <name type="common">Woodchuck</name>
    <dbReference type="NCBI Taxonomy" id="9995"/>
    <lineage>
        <taxon>Eukaryota</taxon>
        <taxon>Metazoa</taxon>
        <taxon>Chordata</taxon>
        <taxon>Craniata</taxon>
        <taxon>Vertebrata</taxon>
        <taxon>Euteleostomi</taxon>
        <taxon>Mammalia</taxon>
        <taxon>Eutheria</taxon>
        <taxon>Euarchontoglires</taxon>
        <taxon>Glires</taxon>
        <taxon>Rodentia</taxon>
        <taxon>Sciuromorpha</taxon>
        <taxon>Sciuridae</taxon>
        <taxon>Xerinae</taxon>
        <taxon>Marmotini</taxon>
        <taxon>Marmota</taxon>
    </lineage>
</organism>
<gene>
    <name evidence="6" type="ORF">MONAX_5E000128</name>
</gene>
<dbReference type="SUPFAM" id="SSF82895">
    <property type="entry name" value="TSP-1 type 1 repeat"/>
    <property type="match status" value="2"/>
</dbReference>
<dbReference type="Gene3D" id="2.20.100.10">
    <property type="entry name" value="Thrombospondin type-1 (TSP1) repeat"/>
    <property type="match status" value="2"/>
</dbReference>
<accession>A0A5E4B686</accession>
<dbReference type="GO" id="GO:0004222">
    <property type="term" value="F:metalloendopeptidase activity"/>
    <property type="evidence" value="ECO:0007669"/>
    <property type="project" value="TreeGrafter"/>
</dbReference>
<evidence type="ECO:0000256" key="4">
    <source>
        <dbReference type="ARBA" id="ARBA00022737"/>
    </source>
</evidence>
<evidence type="ECO:0000256" key="5">
    <source>
        <dbReference type="ARBA" id="ARBA00023145"/>
    </source>
</evidence>
<dbReference type="FunFam" id="2.20.100.10:FF:000010">
    <property type="entry name" value="ADAM metallopeptidase with thrombospondin type 1 motif 9"/>
    <property type="match status" value="1"/>
</dbReference>
<dbReference type="PANTHER" id="PTHR13723:SF281">
    <property type="entry name" value="PAPILIN"/>
    <property type="match status" value="1"/>
</dbReference>
<dbReference type="InterPro" id="IPR036383">
    <property type="entry name" value="TSP1_rpt_sf"/>
</dbReference>
<evidence type="ECO:0000256" key="1">
    <source>
        <dbReference type="ARBA" id="ARBA00004613"/>
    </source>
</evidence>
<dbReference type="Proteomes" id="UP000335636">
    <property type="component" value="Unassembled WGS sequence"/>
</dbReference>
<evidence type="ECO:0000256" key="2">
    <source>
        <dbReference type="ARBA" id="ARBA00022525"/>
    </source>
</evidence>
<evidence type="ECO:0000313" key="6">
    <source>
        <dbReference type="EMBL" id="VTJ64279.1"/>
    </source>
</evidence>
<dbReference type="FunFam" id="2.20.100.10:FF:000005">
    <property type="entry name" value="ADAM metallopeptidase with thrombospondin type 1 motif 9"/>
    <property type="match status" value="1"/>
</dbReference>
<dbReference type="PROSITE" id="PS50092">
    <property type="entry name" value="TSP1"/>
    <property type="match status" value="2"/>
</dbReference>
<name>A0A5E4B686_MARMO</name>
<dbReference type="GO" id="GO:0005576">
    <property type="term" value="C:extracellular region"/>
    <property type="evidence" value="ECO:0007669"/>
    <property type="project" value="UniProtKB-SubCell"/>
</dbReference>
<sequence length="180" mass="20480">WHIIGKSECSSHCGSGYRSLDVHCMKYSIHKGQTVPVNDHDCSDQIKPPTREPCHGDCVLTRWHYLEWSQCSRSCGGGERSRESYCVNNFGHRLADRECQELPRMIVENCNEFSCPIWVASEWSECLVTCGKGSKQRQVWCQLNEDHLSDGFCNPSTKPESLRPCELHACASWQVGPWSS</sequence>
<protein>
    <submittedName>
        <fullName evidence="6">Uncharacterized protein</fullName>
    </submittedName>
</protein>
<keyword evidence="2" id="KW-0964">Secreted</keyword>
<dbReference type="Pfam" id="PF19030">
    <property type="entry name" value="TSP1_ADAMTS"/>
    <property type="match status" value="3"/>
</dbReference>
<dbReference type="InterPro" id="IPR000884">
    <property type="entry name" value="TSP1_rpt"/>
</dbReference>
<proteinExistence type="predicted"/>
<dbReference type="AlphaFoldDB" id="A0A5E4B686"/>
<feature type="non-terminal residue" evidence="6">
    <location>
        <position position="180"/>
    </location>
</feature>